<evidence type="ECO:0000256" key="7">
    <source>
        <dbReference type="PROSITE-ProRule" id="PRU00042"/>
    </source>
</evidence>
<evidence type="ECO:0000256" key="4">
    <source>
        <dbReference type="ARBA" id="ARBA00022771"/>
    </source>
</evidence>
<keyword evidence="4 7" id="KW-0863">Zinc-finger</keyword>
<evidence type="ECO:0000256" key="1">
    <source>
        <dbReference type="ARBA" id="ARBA00004123"/>
    </source>
</evidence>
<dbReference type="AlphaFoldDB" id="A0AAV4S8Y9"/>
<dbReference type="FunFam" id="3.30.160.60:FF:000690">
    <property type="entry name" value="Zinc finger protein 354C"/>
    <property type="match status" value="1"/>
</dbReference>
<evidence type="ECO:0000256" key="6">
    <source>
        <dbReference type="ARBA" id="ARBA00023242"/>
    </source>
</evidence>
<dbReference type="SMART" id="SM00355">
    <property type="entry name" value="ZnF_C2H2"/>
    <property type="match status" value="3"/>
</dbReference>
<keyword evidence="3" id="KW-0677">Repeat</keyword>
<protein>
    <recommendedName>
        <fullName evidence="8">C2H2-type domain-containing protein</fullName>
    </recommendedName>
</protein>
<dbReference type="GO" id="GO:0008270">
    <property type="term" value="F:zinc ion binding"/>
    <property type="evidence" value="ECO:0007669"/>
    <property type="project" value="UniProtKB-KW"/>
</dbReference>
<comment type="subcellular location">
    <subcellularLocation>
        <location evidence="1">Nucleus</location>
    </subcellularLocation>
</comment>
<dbReference type="InterPro" id="IPR036236">
    <property type="entry name" value="Znf_C2H2_sf"/>
</dbReference>
<dbReference type="EMBL" id="BPLR01009137">
    <property type="protein sequence ID" value="GIY29834.1"/>
    <property type="molecule type" value="Genomic_DNA"/>
</dbReference>
<dbReference type="PANTHER" id="PTHR16515:SF49">
    <property type="entry name" value="GASTRULA ZINC FINGER PROTEIN XLCGF49.1-LIKE-RELATED"/>
    <property type="match status" value="1"/>
</dbReference>
<keyword evidence="2" id="KW-0479">Metal-binding</keyword>
<feature type="domain" description="C2H2-type" evidence="8">
    <location>
        <begin position="66"/>
        <end position="93"/>
    </location>
</feature>
<evidence type="ECO:0000256" key="5">
    <source>
        <dbReference type="ARBA" id="ARBA00022833"/>
    </source>
</evidence>
<dbReference type="InterPro" id="IPR050331">
    <property type="entry name" value="Zinc_finger"/>
</dbReference>
<evidence type="ECO:0000256" key="3">
    <source>
        <dbReference type="ARBA" id="ARBA00022737"/>
    </source>
</evidence>
<organism evidence="9 10">
    <name type="scientific">Caerostris extrusa</name>
    <name type="common">Bark spider</name>
    <name type="synonym">Caerostris bankana</name>
    <dbReference type="NCBI Taxonomy" id="172846"/>
    <lineage>
        <taxon>Eukaryota</taxon>
        <taxon>Metazoa</taxon>
        <taxon>Ecdysozoa</taxon>
        <taxon>Arthropoda</taxon>
        <taxon>Chelicerata</taxon>
        <taxon>Arachnida</taxon>
        <taxon>Araneae</taxon>
        <taxon>Araneomorphae</taxon>
        <taxon>Entelegynae</taxon>
        <taxon>Araneoidea</taxon>
        <taxon>Araneidae</taxon>
        <taxon>Caerostris</taxon>
    </lineage>
</organism>
<keyword evidence="10" id="KW-1185">Reference proteome</keyword>
<evidence type="ECO:0000256" key="2">
    <source>
        <dbReference type="ARBA" id="ARBA00022723"/>
    </source>
</evidence>
<proteinExistence type="predicted"/>
<dbReference type="Proteomes" id="UP001054945">
    <property type="component" value="Unassembled WGS sequence"/>
</dbReference>
<dbReference type="PROSITE" id="PS50157">
    <property type="entry name" value="ZINC_FINGER_C2H2_2"/>
    <property type="match status" value="2"/>
</dbReference>
<evidence type="ECO:0000313" key="9">
    <source>
        <dbReference type="EMBL" id="GIY29834.1"/>
    </source>
</evidence>
<dbReference type="GO" id="GO:0005634">
    <property type="term" value="C:nucleus"/>
    <property type="evidence" value="ECO:0007669"/>
    <property type="project" value="UniProtKB-SubCell"/>
</dbReference>
<evidence type="ECO:0000313" key="10">
    <source>
        <dbReference type="Proteomes" id="UP001054945"/>
    </source>
</evidence>
<dbReference type="Gene3D" id="3.30.160.60">
    <property type="entry name" value="Classic Zinc Finger"/>
    <property type="match status" value="2"/>
</dbReference>
<gene>
    <name evidence="9" type="ORF">CEXT_437331</name>
</gene>
<dbReference type="GO" id="GO:0003682">
    <property type="term" value="F:chromatin binding"/>
    <property type="evidence" value="ECO:0007669"/>
    <property type="project" value="UniProtKB-ARBA"/>
</dbReference>
<dbReference type="GO" id="GO:0010468">
    <property type="term" value="P:regulation of gene expression"/>
    <property type="evidence" value="ECO:0007669"/>
    <property type="project" value="TreeGrafter"/>
</dbReference>
<keyword evidence="6" id="KW-0539">Nucleus</keyword>
<name>A0AAV4S8Y9_CAEEX</name>
<sequence>MPFSCRECGKCFVFNSELVKATCTECTFWSKKPYKCGECGECGKFFADRSNLSTHVSSIHTGEKPYACNKCGKRYFRNFDLKRHLLRHAGEDRRKCDSCGADFSSEDSLTAHKCGKNKWCS</sequence>
<dbReference type="PROSITE" id="PS00028">
    <property type="entry name" value="ZINC_FINGER_C2H2_1"/>
    <property type="match status" value="2"/>
</dbReference>
<accession>A0AAV4S8Y9</accession>
<evidence type="ECO:0000259" key="8">
    <source>
        <dbReference type="PROSITE" id="PS50157"/>
    </source>
</evidence>
<comment type="caution">
    <text evidence="9">The sequence shown here is derived from an EMBL/GenBank/DDBJ whole genome shotgun (WGS) entry which is preliminary data.</text>
</comment>
<dbReference type="InterPro" id="IPR013087">
    <property type="entry name" value="Znf_C2H2_type"/>
</dbReference>
<dbReference type="SUPFAM" id="SSF57667">
    <property type="entry name" value="beta-beta-alpha zinc fingers"/>
    <property type="match status" value="3"/>
</dbReference>
<feature type="domain" description="C2H2-type" evidence="8">
    <location>
        <begin position="34"/>
        <end position="65"/>
    </location>
</feature>
<keyword evidence="5" id="KW-0862">Zinc</keyword>
<reference evidence="9 10" key="1">
    <citation type="submission" date="2021-06" db="EMBL/GenBank/DDBJ databases">
        <title>Caerostris extrusa draft genome.</title>
        <authorList>
            <person name="Kono N."/>
            <person name="Arakawa K."/>
        </authorList>
    </citation>
    <scope>NUCLEOTIDE SEQUENCE [LARGE SCALE GENOMIC DNA]</scope>
</reference>
<dbReference type="PANTHER" id="PTHR16515">
    <property type="entry name" value="PR DOMAIN ZINC FINGER PROTEIN"/>
    <property type="match status" value="1"/>
</dbReference>
<dbReference type="Pfam" id="PF00096">
    <property type="entry name" value="zf-C2H2"/>
    <property type="match status" value="2"/>
</dbReference>